<organism evidence="1 2">
    <name type="scientific">Photobacterium rosenbergii</name>
    <dbReference type="NCBI Taxonomy" id="294936"/>
    <lineage>
        <taxon>Bacteria</taxon>
        <taxon>Pseudomonadati</taxon>
        <taxon>Pseudomonadota</taxon>
        <taxon>Gammaproteobacteria</taxon>
        <taxon>Vibrionales</taxon>
        <taxon>Vibrionaceae</taxon>
        <taxon>Photobacterium</taxon>
    </lineage>
</organism>
<proteinExistence type="predicted"/>
<name>A0ABU3ZIK6_9GAMM</name>
<protein>
    <submittedName>
        <fullName evidence="1">Uncharacterized protein</fullName>
    </submittedName>
</protein>
<sequence length="74" mass="8384">MKVKTGLSLRLCLPALVAAASLLGLMGCESSMFARSYDEPPINRQYMELYRTSEMLNRPPPEIYQYPRPPFSEG</sequence>
<dbReference type="EMBL" id="JAWJZI010000004">
    <property type="protein sequence ID" value="MDV5169949.1"/>
    <property type="molecule type" value="Genomic_DNA"/>
</dbReference>
<dbReference type="PROSITE" id="PS51257">
    <property type="entry name" value="PROKAR_LIPOPROTEIN"/>
    <property type="match status" value="1"/>
</dbReference>
<evidence type="ECO:0000313" key="1">
    <source>
        <dbReference type="EMBL" id="MDV5169949.1"/>
    </source>
</evidence>
<keyword evidence="2" id="KW-1185">Reference proteome</keyword>
<reference evidence="1 2" key="1">
    <citation type="submission" date="2023-10" db="EMBL/GenBank/DDBJ databases">
        <title>Marine bacteria isolated from horseshoe crab.</title>
        <authorList>
            <person name="Cheng T.H."/>
        </authorList>
    </citation>
    <scope>NUCLEOTIDE SEQUENCE [LARGE SCALE GENOMIC DNA]</scope>
    <source>
        <strain evidence="1 2">HSC6</strain>
    </source>
</reference>
<dbReference type="RefSeq" id="WP_317522709.1">
    <property type="nucleotide sequence ID" value="NZ_JAWJZI010000004.1"/>
</dbReference>
<comment type="caution">
    <text evidence="1">The sequence shown here is derived from an EMBL/GenBank/DDBJ whole genome shotgun (WGS) entry which is preliminary data.</text>
</comment>
<gene>
    <name evidence="1" type="ORF">R2X38_13180</name>
</gene>
<evidence type="ECO:0000313" key="2">
    <source>
        <dbReference type="Proteomes" id="UP001186452"/>
    </source>
</evidence>
<accession>A0ABU3ZIK6</accession>
<dbReference type="Proteomes" id="UP001186452">
    <property type="component" value="Unassembled WGS sequence"/>
</dbReference>